<evidence type="ECO:0000256" key="4">
    <source>
        <dbReference type="ARBA" id="ARBA00022777"/>
    </source>
</evidence>
<keyword evidence="5 7" id="KW-0067">ATP-binding</keyword>
<keyword evidence="10" id="KW-1185">Reference proteome</keyword>
<evidence type="ECO:0000256" key="6">
    <source>
        <dbReference type="ARBA" id="ARBA00023229"/>
    </source>
</evidence>
<keyword evidence="3 7" id="KW-0547">Nucleotide-binding</keyword>
<dbReference type="EC" id="2.7.1.148" evidence="7"/>
<protein>
    <recommendedName>
        <fullName evidence="1 7">4-diphosphocytidyl-2-C-methyl-D-erythritol kinase</fullName>
        <shortName evidence="7">CMK</shortName>
        <ecNumber evidence="7">2.7.1.148</ecNumber>
    </recommendedName>
    <alternativeName>
        <fullName evidence="7">4-(cytidine-5'-diphospho)-2-C-methyl-D-erythritol kinase</fullName>
    </alternativeName>
</protein>
<dbReference type="GO" id="GO:0050515">
    <property type="term" value="F:4-(cytidine 5'-diphospho)-2-C-methyl-D-erythritol kinase activity"/>
    <property type="evidence" value="ECO:0007669"/>
    <property type="project" value="UniProtKB-UniRule"/>
</dbReference>
<gene>
    <name evidence="7" type="primary">ispE</name>
    <name evidence="9" type="ORF">DC083_05770</name>
</gene>
<dbReference type="UniPathway" id="UPA00056">
    <property type="reaction ID" value="UER00094"/>
</dbReference>
<feature type="active site" evidence="7">
    <location>
        <position position="134"/>
    </location>
</feature>
<evidence type="ECO:0000259" key="8">
    <source>
        <dbReference type="Pfam" id="PF00288"/>
    </source>
</evidence>
<dbReference type="EMBL" id="QEWQ01000004">
    <property type="protein sequence ID" value="PWD80632.1"/>
    <property type="molecule type" value="Genomic_DNA"/>
</dbReference>
<comment type="pathway">
    <text evidence="7">Isoprenoid biosynthesis; isopentenyl diphosphate biosynthesis via DXP pathway; isopentenyl diphosphate from 1-deoxy-D-xylulose 5-phosphate: step 3/6.</text>
</comment>
<keyword evidence="2 7" id="KW-0808">Transferase</keyword>
<feature type="domain" description="GHMP kinase N-terminal" evidence="8">
    <location>
        <begin position="65"/>
        <end position="142"/>
    </location>
</feature>
<feature type="active site" evidence="7">
    <location>
        <position position="9"/>
    </location>
</feature>
<reference evidence="10" key="1">
    <citation type="submission" date="2018-05" db="EMBL/GenBank/DDBJ databases">
        <title>Ignatzschineria dubaiensis sp. nov., isolated from necrotic foot tissues of dromedaries (Camelus dromedarius) and associated maggots in Dubai, United Arab Emirates.</title>
        <authorList>
            <person name="Tsang C.C."/>
            <person name="Tang J.Y.M."/>
            <person name="Fong J.Y.H."/>
            <person name="Kinne J."/>
            <person name="Lee H.H."/>
            <person name="Joseph M."/>
            <person name="Jose S."/>
            <person name="Schuster R.K."/>
            <person name="Tang Y."/>
            <person name="Sivakumar S."/>
            <person name="Chen J.H.K."/>
            <person name="Teng J.L.L."/>
            <person name="Lau S.K.P."/>
            <person name="Wernery U."/>
            <person name="Woo P.C.Y."/>
        </authorList>
    </citation>
    <scope>NUCLEOTIDE SEQUENCE [LARGE SCALE GENOMIC DNA]</scope>
    <source>
        <strain evidence="10">KCTC 22644</strain>
    </source>
</reference>
<evidence type="ECO:0000256" key="3">
    <source>
        <dbReference type="ARBA" id="ARBA00022741"/>
    </source>
</evidence>
<dbReference type="SUPFAM" id="SSF54211">
    <property type="entry name" value="Ribosomal protein S5 domain 2-like"/>
    <property type="match status" value="1"/>
</dbReference>
<dbReference type="AlphaFoldDB" id="A0A2U2AD94"/>
<dbReference type="InterPro" id="IPR020568">
    <property type="entry name" value="Ribosomal_Su5_D2-typ_SF"/>
</dbReference>
<dbReference type="InterPro" id="IPR006204">
    <property type="entry name" value="GHMP_kinase_N_dom"/>
</dbReference>
<dbReference type="Gene3D" id="3.30.70.890">
    <property type="entry name" value="GHMP kinase, C-terminal domain"/>
    <property type="match status" value="1"/>
</dbReference>
<keyword evidence="6 7" id="KW-0414">Isoprene biosynthesis</keyword>
<dbReference type="PANTHER" id="PTHR43527:SF2">
    <property type="entry name" value="4-DIPHOSPHOCYTIDYL-2-C-METHYL-D-ERYTHRITOL KINASE, CHLOROPLASTIC"/>
    <property type="match status" value="1"/>
</dbReference>
<dbReference type="RefSeq" id="WP_109189299.1">
    <property type="nucleotide sequence ID" value="NZ_BMYA01000002.1"/>
</dbReference>
<sequence>MLYFPSPAKINRMLRIIRQEANGYHYLQTVFQFTNLYDEIGFQVNDTGEIHFDYDHELFPLEEDLIYRALIALQEYSQIEKGVTIDLIKHLPMGAGIGGGSSNAATTLVVLNQLWELYLTTEELIQIGKKLGADVPIFIYGKSAWAEGIGEQLTPIEPPESDFILINPGIHISTQEIFESPHLIRNSPLFTEQYFTEERAINDCLPAIFAHYPVMQTIMTKLEALELSPYITGTGACLFIPKPTDEKWESLQSLAQKEQWQLQPFKSLNRSMLYTDSPIELPLD</sequence>
<dbReference type="Gene3D" id="3.30.230.10">
    <property type="match status" value="1"/>
</dbReference>
<evidence type="ECO:0000256" key="5">
    <source>
        <dbReference type="ARBA" id="ARBA00022840"/>
    </source>
</evidence>
<dbReference type="PIRSF" id="PIRSF010376">
    <property type="entry name" value="IspE"/>
    <property type="match status" value="1"/>
</dbReference>
<evidence type="ECO:0000313" key="10">
    <source>
        <dbReference type="Proteomes" id="UP000245020"/>
    </source>
</evidence>
<comment type="similarity">
    <text evidence="7">Belongs to the GHMP kinase family. IspE subfamily.</text>
</comment>
<dbReference type="Pfam" id="PF00288">
    <property type="entry name" value="GHMP_kinases_N"/>
    <property type="match status" value="1"/>
</dbReference>
<accession>A0A2U2AD94</accession>
<feature type="binding site" evidence="7">
    <location>
        <begin position="92"/>
        <end position="102"/>
    </location>
    <ligand>
        <name>ATP</name>
        <dbReference type="ChEBI" id="CHEBI:30616"/>
    </ligand>
</feature>
<dbReference type="GO" id="GO:0019288">
    <property type="term" value="P:isopentenyl diphosphate biosynthetic process, methylerythritol 4-phosphate pathway"/>
    <property type="evidence" value="ECO:0007669"/>
    <property type="project" value="UniProtKB-UniRule"/>
</dbReference>
<comment type="function">
    <text evidence="7">Catalyzes the phosphorylation of the position 2 hydroxy group of 4-diphosphocytidyl-2C-methyl-D-erythritol.</text>
</comment>
<comment type="catalytic activity">
    <reaction evidence="7">
        <text>4-CDP-2-C-methyl-D-erythritol + ATP = 4-CDP-2-C-methyl-D-erythritol 2-phosphate + ADP + H(+)</text>
        <dbReference type="Rhea" id="RHEA:18437"/>
        <dbReference type="ChEBI" id="CHEBI:15378"/>
        <dbReference type="ChEBI" id="CHEBI:30616"/>
        <dbReference type="ChEBI" id="CHEBI:57823"/>
        <dbReference type="ChEBI" id="CHEBI:57919"/>
        <dbReference type="ChEBI" id="CHEBI:456216"/>
        <dbReference type="EC" id="2.7.1.148"/>
    </reaction>
</comment>
<dbReference type="SUPFAM" id="SSF55060">
    <property type="entry name" value="GHMP Kinase, C-terminal domain"/>
    <property type="match status" value="1"/>
</dbReference>
<dbReference type="GO" id="GO:0005524">
    <property type="term" value="F:ATP binding"/>
    <property type="evidence" value="ECO:0007669"/>
    <property type="project" value="UniProtKB-UniRule"/>
</dbReference>
<dbReference type="GO" id="GO:0016114">
    <property type="term" value="P:terpenoid biosynthetic process"/>
    <property type="evidence" value="ECO:0007669"/>
    <property type="project" value="UniProtKB-UniRule"/>
</dbReference>
<comment type="caution">
    <text evidence="9">The sequence shown here is derived from an EMBL/GenBank/DDBJ whole genome shotgun (WGS) entry which is preliminary data.</text>
</comment>
<name>A0A2U2AD94_9GAMM</name>
<dbReference type="InterPro" id="IPR004424">
    <property type="entry name" value="IspE"/>
</dbReference>
<dbReference type="OrthoDB" id="9809438at2"/>
<dbReference type="NCBIfam" id="TIGR00154">
    <property type="entry name" value="ispE"/>
    <property type="match status" value="1"/>
</dbReference>
<keyword evidence="4 7" id="KW-0418">Kinase</keyword>
<evidence type="ECO:0000256" key="1">
    <source>
        <dbReference type="ARBA" id="ARBA00017473"/>
    </source>
</evidence>
<dbReference type="Proteomes" id="UP000245020">
    <property type="component" value="Unassembled WGS sequence"/>
</dbReference>
<dbReference type="InterPro" id="IPR014721">
    <property type="entry name" value="Ribsml_uS5_D2-typ_fold_subgr"/>
</dbReference>
<dbReference type="PANTHER" id="PTHR43527">
    <property type="entry name" value="4-DIPHOSPHOCYTIDYL-2-C-METHYL-D-ERYTHRITOL KINASE, CHLOROPLASTIC"/>
    <property type="match status" value="1"/>
</dbReference>
<proteinExistence type="inferred from homology"/>
<evidence type="ECO:0000256" key="2">
    <source>
        <dbReference type="ARBA" id="ARBA00022679"/>
    </source>
</evidence>
<organism evidence="9 10">
    <name type="scientific">Ignatzschineria ureiclastica</name>
    <dbReference type="NCBI Taxonomy" id="472582"/>
    <lineage>
        <taxon>Bacteria</taxon>
        <taxon>Pseudomonadati</taxon>
        <taxon>Pseudomonadota</taxon>
        <taxon>Gammaproteobacteria</taxon>
        <taxon>Cardiobacteriales</taxon>
        <taxon>Ignatzschineriaceae</taxon>
        <taxon>Ignatzschineria</taxon>
    </lineage>
</organism>
<dbReference type="InterPro" id="IPR036554">
    <property type="entry name" value="GHMP_kinase_C_sf"/>
</dbReference>
<evidence type="ECO:0000313" key="9">
    <source>
        <dbReference type="EMBL" id="PWD80632.1"/>
    </source>
</evidence>
<evidence type="ECO:0000256" key="7">
    <source>
        <dbReference type="HAMAP-Rule" id="MF_00061"/>
    </source>
</evidence>
<dbReference type="HAMAP" id="MF_00061">
    <property type="entry name" value="IspE"/>
    <property type="match status" value="1"/>
</dbReference>